<evidence type="ECO:0000313" key="2">
    <source>
        <dbReference type="Proteomes" id="UP000619512"/>
    </source>
</evidence>
<accession>A0AA88C9X6</accession>
<sequence length="73" mass="8141">MCWSLKYVVGNPETSKRTTTYADGPGRRREILEAAAKVAANGWRVWVEHAVTGERIFESDVEKAYNRPATATA</sequence>
<name>A0AA88C9X6_9BURK</name>
<proteinExistence type="predicted"/>
<dbReference type="EMBL" id="BMWW01000007">
    <property type="protein sequence ID" value="GGZ00644.1"/>
    <property type="molecule type" value="Genomic_DNA"/>
</dbReference>
<evidence type="ECO:0000313" key="1">
    <source>
        <dbReference type="EMBL" id="GGZ00644.1"/>
    </source>
</evidence>
<dbReference type="Proteomes" id="UP000619512">
    <property type="component" value="Unassembled WGS sequence"/>
</dbReference>
<organism evidence="1 2">
    <name type="scientific">Pseudoduganella plicata</name>
    <dbReference type="NCBI Taxonomy" id="321984"/>
    <lineage>
        <taxon>Bacteria</taxon>
        <taxon>Pseudomonadati</taxon>
        <taxon>Pseudomonadota</taxon>
        <taxon>Betaproteobacteria</taxon>
        <taxon>Burkholderiales</taxon>
        <taxon>Oxalobacteraceae</taxon>
        <taxon>Telluria group</taxon>
        <taxon>Pseudoduganella</taxon>
    </lineage>
</organism>
<reference evidence="1" key="2">
    <citation type="submission" date="2022-12" db="EMBL/GenBank/DDBJ databases">
        <authorList>
            <person name="Sun Q."/>
            <person name="Kim S."/>
        </authorList>
    </citation>
    <scope>NUCLEOTIDE SEQUENCE</scope>
    <source>
        <strain evidence="1">KCTC 12344</strain>
    </source>
</reference>
<protein>
    <submittedName>
        <fullName evidence="1">Uncharacterized protein</fullName>
    </submittedName>
</protein>
<dbReference type="AlphaFoldDB" id="A0AA88C9X6"/>
<gene>
    <name evidence="1" type="ORF">GCM10007388_37690</name>
</gene>
<comment type="caution">
    <text evidence="1">The sequence shown here is derived from an EMBL/GenBank/DDBJ whole genome shotgun (WGS) entry which is preliminary data.</text>
</comment>
<reference evidence="1" key="1">
    <citation type="journal article" date="2014" name="Int. J. Syst. Evol. Microbiol.">
        <title>Complete genome sequence of Corynebacterium casei LMG S-19264T (=DSM 44701T), isolated from a smear-ripened cheese.</title>
        <authorList>
            <consortium name="US DOE Joint Genome Institute (JGI-PGF)"/>
            <person name="Walter F."/>
            <person name="Albersmeier A."/>
            <person name="Kalinowski J."/>
            <person name="Ruckert C."/>
        </authorList>
    </citation>
    <scope>NUCLEOTIDE SEQUENCE</scope>
    <source>
        <strain evidence="1">KCTC 12344</strain>
    </source>
</reference>